<proteinExistence type="predicted"/>
<keyword evidence="2" id="KW-0472">Membrane</keyword>
<sequence length="455" mass="49145">MLSSLATLALYFISFIFGQLFNVLCTSLSTSTPATTETLRLVPDGSGFSFKSVIVVVVSVSAIHGIILVLVLRHLFVIPKSPASKILKVIESADCAQSLALVLFVPVSSAPPVLSRKVWSSSILVSILRYINRSFRRTIPSQVVRVHLLESLAPALVVNMAPACVWFPRAIQDSSSGVRSPYLQLIWAAAVAFGIPGDRIDDNICHAFIEEIPEEDQDPVGTIATVPSSKEFGPAFPIWMSVPWARLGSPPASIHTGHATVVEQVKLMPVAVEEPEDTSKTLIGEDAASKTSSIEEKIQFVDAAPLYEELDWDSAPSYEEFANNAPPEPLFQKDLIVSKHTSFPQSRTALPPSRSSQFARAPSHVPLPPVSRGFPSSPASPPVWHAAPPSPGSTPLFLSYKATPQVPRPRPRPSPTALLRPRPVVDHQTPKPPEKRMERRAAGSGTPGPPTCLAI</sequence>
<organism evidence="3 4">
    <name type="scientific">Mycena maculata</name>
    <dbReference type="NCBI Taxonomy" id="230809"/>
    <lineage>
        <taxon>Eukaryota</taxon>
        <taxon>Fungi</taxon>
        <taxon>Dikarya</taxon>
        <taxon>Basidiomycota</taxon>
        <taxon>Agaricomycotina</taxon>
        <taxon>Agaricomycetes</taxon>
        <taxon>Agaricomycetidae</taxon>
        <taxon>Agaricales</taxon>
        <taxon>Marasmiineae</taxon>
        <taxon>Mycenaceae</taxon>
        <taxon>Mycena</taxon>
    </lineage>
</organism>
<name>A0AAD7KDB5_9AGAR</name>
<dbReference type="EMBL" id="JARJLG010000003">
    <property type="protein sequence ID" value="KAJ7782379.1"/>
    <property type="molecule type" value="Genomic_DNA"/>
</dbReference>
<feature type="transmembrane region" description="Helical" evidence="2">
    <location>
        <begin position="50"/>
        <end position="72"/>
    </location>
</feature>
<feature type="region of interest" description="Disordered" evidence="1">
    <location>
        <begin position="342"/>
        <end position="455"/>
    </location>
</feature>
<keyword evidence="4" id="KW-1185">Reference proteome</keyword>
<evidence type="ECO:0000256" key="1">
    <source>
        <dbReference type="SAM" id="MobiDB-lite"/>
    </source>
</evidence>
<evidence type="ECO:0000256" key="2">
    <source>
        <dbReference type="SAM" id="Phobius"/>
    </source>
</evidence>
<gene>
    <name evidence="3" type="ORF">DFH07DRAFT_949181</name>
</gene>
<dbReference type="Proteomes" id="UP001215280">
    <property type="component" value="Unassembled WGS sequence"/>
</dbReference>
<evidence type="ECO:0000313" key="4">
    <source>
        <dbReference type="Proteomes" id="UP001215280"/>
    </source>
</evidence>
<evidence type="ECO:0000313" key="3">
    <source>
        <dbReference type="EMBL" id="KAJ7782379.1"/>
    </source>
</evidence>
<comment type="caution">
    <text evidence="3">The sequence shown here is derived from an EMBL/GenBank/DDBJ whole genome shotgun (WGS) entry which is preliminary data.</text>
</comment>
<accession>A0AAD7KDB5</accession>
<protein>
    <submittedName>
        <fullName evidence="3">Uncharacterized protein</fullName>
    </submittedName>
</protein>
<keyword evidence="2" id="KW-1133">Transmembrane helix</keyword>
<keyword evidence="2" id="KW-0812">Transmembrane</keyword>
<reference evidence="3" key="1">
    <citation type="submission" date="2023-03" db="EMBL/GenBank/DDBJ databases">
        <title>Massive genome expansion in bonnet fungi (Mycena s.s.) driven by repeated elements and novel gene families across ecological guilds.</title>
        <authorList>
            <consortium name="Lawrence Berkeley National Laboratory"/>
            <person name="Harder C.B."/>
            <person name="Miyauchi S."/>
            <person name="Viragh M."/>
            <person name="Kuo A."/>
            <person name="Thoen E."/>
            <person name="Andreopoulos B."/>
            <person name="Lu D."/>
            <person name="Skrede I."/>
            <person name="Drula E."/>
            <person name="Henrissat B."/>
            <person name="Morin E."/>
            <person name="Kohler A."/>
            <person name="Barry K."/>
            <person name="LaButti K."/>
            <person name="Morin E."/>
            <person name="Salamov A."/>
            <person name="Lipzen A."/>
            <person name="Mereny Z."/>
            <person name="Hegedus B."/>
            <person name="Baldrian P."/>
            <person name="Stursova M."/>
            <person name="Weitz H."/>
            <person name="Taylor A."/>
            <person name="Grigoriev I.V."/>
            <person name="Nagy L.G."/>
            <person name="Martin F."/>
            <person name="Kauserud H."/>
        </authorList>
    </citation>
    <scope>NUCLEOTIDE SEQUENCE</scope>
    <source>
        <strain evidence="3">CBHHK188m</strain>
    </source>
</reference>
<feature type="compositionally biased region" description="Basic and acidic residues" evidence="1">
    <location>
        <begin position="423"/>
        <end position="441"/>
    </location>
</feature>
<dbReference type="AlphaFoldDB" id="A0AAD7KDB5"/>
<feature type="compositionally biased region" description="Polar residues" evidence="1">
    <location>
        <begin position="342"/>
        <end position="358"/>
    </location>
</feature>